<evidence type="ECO:0000313" key="7">
    <source>
        <dbReference type="Proteomes" id="UP001209878"/>
    </source>
</evidence>
<dbReference type="InterPro" id="IPR000242">
    <property type="entry name" value="PTP_cat"/>
</dbReference>
<dbReference type="EMBL" id="JAODUO010001543">
    <property type="protein sequence ID" value="KAK2162069.1"/>
    <property type="molecule type" value="Genomic_DNA"/>
</dbReference>
<evidence type="ECO:0000256" key="2">
    <source>
        <dbReference type="ARBA" id="ARBA00022989"/>
    </source>
</evidence>
<evidence type="ECO:0008006" key="8">
    <source>
        <dbReference type="Google" id="ProtNLM"/>
    </source>
</evidence>
<feature type="domain" description="Tyrosine-protein phosphatase" evidence="4">
    <location>
        <begin position="1"/>
        <end position="192"/>
    </location>
</feature>
<dbReference type="PROSITE" id="PS00383">
    <property type="entry name" value="TYR_PHOSPHATASE_1"/>
    <property type="match status" value="1"/>
</dbReference>
<dbReference type="PRINTS" id="PR00700">
    <property type="entry name" value="PRTYPHPHTASE"/>
</dbReference>
<evidence type="ECO:0000256" key="1">
    <source>
        <dbReference type="ARBA" id="ARBA00022692"/>
    </source>
</evidence>
<evidence type="ECO:0000313" key="6">
    <source>
        <dbReference type="EMBL" id="KAK2162069.1"/>
    </source>
</evidence>
<evidence type="ECO:0000259" key="4">
    <source>
        <dbReference type="PROSITE" id="PS50055"/>
    </source>
</evidence>
<sequence length="192" mass="22297">MDKEYAVVQGPLSTTRVDFWRMVWEHNAQAIVMLTKCEENGQAKCDHYWPANTEPMYYGYLKVQVISQTTSDDWIVSRLMLSKGRQGRTITHFHYTAWHEMEVPRNTQSIIAFVRLVRNSLESRGGPLVVHCSTGCGRSGTFVALDRLLQHIGKHDWCDVFGTVCDMRTHRCHMIWNQVSIAFQKQKIHMHT</sequence>
<evidence type="ECO:0000256" key="3">
    <source>
        <dbReference type="ARBA" id="ARBA00023180"/>
    </source>
</evidence>
<dbReference type="SMART" id="SM00404">
    <property type="entry name" value="PTPc_motif"/>
    <property type="match status" value="1"/>
</dbReference>
<keyword evidence="2" id="KW-1133">Transmembrane helix</keyword>
<dbReference type="PROSITE" id="PS50056">
    <property type="entry name" value="TYR_PHOSPHATASE_2"/>
    <property type="match status" value="1"/>
</dbReference>
<keyword evidence="3" id="KW-0325">Glycoprotein</keyword>
<dbReference type="Gene3D" id="3.90.190.10">
    <property type="entry name" value="Protein tyrosine phosphatase superfamily"/>
    <property type="match status" value="1"/>
</dbReference>
<dbReference type="GO" id="GO:0004725">
    <property type="term" value="F:protein tyrosine phosphatase activity"/>
    <property type="evidence" value="ECO:0007669"/>
    <property type="project" value="InterPro"/>
</dbReference>
<dbReference type="InterPro" id="IPR016130">
    <property type="entry name" value="Tyr_Pase_AS"/>
</dbReference>
<dbReference type="GO" id="GO:0016020">
    <property type="term" value="C:membrane"/>
    <property type="evidence" value="ECO:0007669"/>
    <property type="project" value="UniProtKB-SubCell"/>
</dbReference>
<dbReference type="PANTHER" id="PTHR46957">
    <property type="entry name" value="CYTOKINE RECEPTOR"/>
    <property type="match status" value="1"/>
</dbReference>
<gene>
    <name evidence="6" type="ORF">NP493_1546g00012</name>
</gene>
<keyword evidence="1" id="KW-0812">Transmembrane</keyword>
<reference evidence="6" key="1">
    <citation type="journal article" date="2023" name="Mol. Biol. Evol.">
        <title>Third-Generation Sequencing Reveals the Adaptive Role of the Epigenome in Three Deep-Sea Polychaetes.</title>
        <authorList>
            <person name="Perez M."/>
            <person name="Aroh O."/>
            <person name="Sun Y."/>
            <person name="Lan Y."/>
            <person name="Juniper S.K."/>
            <person name="Young C.R."/>
            <person name="Angers B."/>
            <person name="Qian P.Y."/>
        </authorList>
    </citation>
    <scope>NUCLEOTIDE SEQUENCE</scope>
    <source>
        <strain evidence="6">R07B-5</strain>
    </source>
</reference>
<organism evidence="6 7">
    <name type="scientific">Ridgeia piscesae</name>
    <name type="common">Tubeworm</name>
    <dbReference type="NCBI Taxonomy" id="27915"/>
    <lineage>
        <taxon>Eukaryota</taxon>
        <taxon>Metazoa</taxon>
        <taxon>Spiralia</taxon>
        <taxon>Lophotrochozoa</taxon>
        <taxon>Annelida</taxon>
        <taxon>Polychaeta</taxon>
        <taxon>Sedentaria</taxon>
        <taxon>Canalipalpata</taxon>
        <taxon>Sabellida</taxon>
        <taxon>Siboglinidae</taxon>
        <taxon>Ridgeia</taxon>
    </lineage>
</organism>
<feature type="domain" description="Tyrosine specific protein phosphatases" evidence="5">
    <location>
        <begin position="108"/>
        <end position="175"/>
    </location>
</feature>
<dbReference type="PROSITE" id="PS50055">
    <property type="entry name" value="TYR_PHOSPHATASE_PTP"/>
    <property type="match status" value="1"/>
</dbReference>
<dbReference type="InterPro" id="IPR003595">
    <property type="entry name" value="Tyr_Pase_cat"/>
</dbReference>
<dbReference type="Pfam" id="PF00102">
    <property type="entry name" value="Y_phosphatase"/>
    <property type="match status" value="1"/>
</dbReference>
<dbReference type="SUPFAM" id="SSF52799">
    <property type="entry name" value="(Phosphotyrosine protein) phosphatases II"/>
    <property type="match status" value="1"/>
</dbReference>
<accession>A0AAD9NCE0</accession>
<dbReference type="InterPro" id="IPR029021">
    <property type="entry name" value="Prot-tyrosine_phosphatase-like"/>
</dbReference>
<dbReference type="AlphaFoldDB" id="A0AAD9NCE0"/>
<protein>
    <recommendedName>
        <fullName evidence="8">Protein tyrosine phosphatase</fullName>
    </recommendedName>
</protein>
<dbReference type="PANTHER" id="PTHR46957:SF3">
    <property type="entry name" value="CYTOKINE RECEPTOR"/>
    <property type="match status" value="1"/>
</dbReference>
<dbReference type="InterPro" id="IPR000387">
    <property type="entry name" value="Tyr_Pase_dom"/>
</dbReference>
<dbReference type="InterPro" id="IPR050713">
    <property type="entry name" value="RTP_Phos/Ushers"/>
</dbReference>
<proteinExistence type="predicted"/>
<dbReference type="SMART" id="SM00194">
    <property type="entry name" value="PTPc"/>
    <property type="match status" value="1"/>
</dbReference>
<evidence type="ECO:0000259" key="5">
    <source>
        <dbReference type="PROSITE" id="PS50056"/>
    </source>
</evidence>
<keyword evidence="7" id="KW-1185">Reference proteome</keyword>
<comment type="caution">
    <text evidence="6">The sequence shown here is derived from an EMBL/GenBank/DDBJ whole genome shotgun (WGS) entry which is preliminary data.</text>
</comment>
<keyword evidence="2" id="KW-0472">Membrane</keyword>
<name>A0AAD9NCE0_RIDPI</name>
<dbReference type="Proteomes" id="UP001209878">
    <property type="component" value="Unassembled WGS sequence"/>
</dbReference>